<accession>A0ABW3INF7</accession>
<name>A0ABW3INF7_9RHOB</name>
<evidence type="ECO:0000313" key="3">
    <source>
        <dbReference type="EMBL" id="MFD0979300.1"/>
    </source>
</evidence>
<feature type="domain" description="Toprim" evidence="1">
    <location>
        <begin position="200"/>
        <end position="290"/>
    </location>
</feature>
<feature type="domain" description="DUF7146" evidence="2">
    <location>
        <begin position="97"/>
        <end position="193"/>
    </location>
</feature>
<reference evidence="4" key="1">
    <citation type="journal article" date="2019" name="Int. J. Syst. Evol. Microbiol.">
        <title>The Global Catalogue of Microorganisms (GCM) 10K type strain sequencing project: providing services to taxonomists for standard genome sequencing and annotation.</title>
        <authorList>
            <consortium name="The Broad Institute Genomics Platform"/>
            <consortium name="The Broad Institute Genome Sequencing Center for Infectious Disease"/>
            <person name="Wu L."/>
            <person name="Ma J."/>
        </authorList>
    </citation>
    <scope>NUCLEOTIDE SEQUENCE [LARGE SCALE GENOMIC DNA]</scope>
    <source>
        <strain evidence="4">CCUG 60524</strain>
    </source>
</reference>
<proteinExistence type="predicted"/>
<comment type="caution">
    <text evidence="3">The sequence shown here is derived from an EMBL/GenBank/DDBJ whole genome shotgun (WGS) entry which is preliminary data.</text>
</comment>
<dbReference type="InterPro" id="IPR006171">
    <property type="entry name" value="TOPRIM_dom"/>
</dbReference>
<sequence>MSDAPAIARTLGGRWRGSYGRACCPACGDTNSENPALSIRNGVTGSLLLWCFKGCSFSEILAALNGMGLVDGTGAFRPPSPEDIRQHRAEVEAEAVKRADQAYRCWQEAGPISGTPAEAYLRSRGITFELPDTLRFHPDCWHAGGKRFSAMVAMVEGSQRFAIHRTYLEGPRKADVTPNKAMLGSVKGGAVRLTEGDGPLVVAEGIETALSLACGPLRGPATIWAALSAGGMKALNLPEIPGRLTVASDGDAAGRAAGQELASRAHALGWSVSLLPAPEGRDWNDVIRAKEVSV</sequence>
<dbReference type="CDD" id="cd01029">
    <property type="entry name" value="TOPRIM_primases"/>
    <property type="match status" value="1"/>
</dbReference>
<dbReference type="Pfam" id="PF23639">
    <property type="entry name" value="DUF7146"/>
    <property type="match status" value="1"/>
</dbReference>
<evidence type="ECO:0000313" key="4">
    <source>
        <dbReference type="Proteomes" id="UP001597108"/>
    </source>
</evidence>
<protein>
    <submittedName>
        <fullName evidence="3">Toprim domain-containing protein</fullName>
    </submittedName>
</protein>
<organism evidence="3 4">
    <name type="scientific">Tropicimonas aquimaris</name>
    <dbReference type="NCBI Taxonomy" id="914152"/>
    <lineage>
        <taxon>Bacteria</taxon>
        <taxon>Pseudomonadati</taxon>
        <taxon>Pseudomonadota</taxon>
        <taxon>Alphaproteobacteria</taxon>
        <taxon>Rhodobacterales</taxon>
        <taxon>Roseobacteraceae</taxon>
        <taxon>Tropicimonas</taxon>
    </lineage>
</organism>
<dbReference type="Pfam" id="PF13362">
    <property type="entry name" value="Toprim_3"/>
    <property type="match status" value="1"/>
</dbReference>
<evidence type="ECO:0000259" key="1">
    <source>
        <dbReference type="Pfam" id="PF13362"/>
    </source>
</evidence>
<dbReference type="InterPro" id="IPR055570">
    <property type="entry name" value="DUF7146"/>
</dbReference>
<evidence type="ECO:0000259" key="2">
    <source>
        <dbReference type="Pfam" id="PF23639"/>
    </source>
</evidence>
<dbReference type="Proteomes" id="UP001597108">
    <property type="component" value="Unassembled WGS sequence"/>
</dbReference>
<dbReference type="Gene3D" id="3.40.1360.10">
    <property type="match status" value="1"/>
</dbReference>
<keyword evidence="4" id="KW-1185">Reference proteome</keyword>
<dbReference type="InterPro" id="IPR034154">
    <property type="entry name" value="TOPRIM_DnaG/twinkle"/>
</dbReference>
<dbReference type="RefSeq" id="WP_386073648.1">
    <property type="nucleotide sequence ID" value="NZ_JBHTJT010000008.1"/>
</dbReference>
<gene>
    <name evidence="3" type="ORF">ACFQ2S_06490</name>
</gene>
<dbReference type="EMBL" id="JBHTJT010000008">
    <property type="protein sequence ID" value="MFD0979300.1"/>
    <property type="molecule type" value="Genomic_DNA"/>
</dbReference>